<feature type="compositionally biased region" description="Pro residues" evidence="10">
    <location>
        <begin position="111"/>
        <end position="124"/>
    </location>
</feature>
<feature type="region of interest" description="Disordered" evidence="10">
    <location>
        <begin position="1"/>
        <end position="35"/>
    </location>
</feature>
<evidence type="ECO:0000313" key="12">
    <source>
        <dbReference type="EMBL" id="MDR7299638.1"/>
    </source>
</evidence>
<sequence>MTTASPVFVEPASPAAPARPLPLPPLPGRSDELGPQGRRALIGGVVAAHLVGGWALLQIDAVRNAVIDAAPVLMVDMIAPAEPPKPTPPPPAPQPRKLAPAPAPLIAAAPTPTPAPPAFVAPPPEPVPPQPVNVAPAPPAPPAPVAQPLAPVLKQVAPSAVRYVKEPTLNFPLLAKRAREQGTVVLRITVDVNGRLKDAWVHKSSGFERIDQAALKDIHSARFVPQMEDGKPVEWQTLAPLAYDL</sequence>
<evidence type="ECO:0000256" key="3">
    <source>
        <dbReference type="ARBA" id="ARBA00022448"/>
    </source>
</evidence>
<comment type="similarity">
    <text evidence="2">Belongs to the TonB family.</text>
</comment>
<comment type="subcellular location">
    <subcellularLocation>
        <location evidence="1">Cell inner membrane</location>
        <topology evidence="1">Single-pass membrane protein</topology>
        <orientation evidence="1">Periplasmic side</orientation>
    </subcellularLocation>
</comment>
<keyword evidence="9" id="KW-0472">Membrane</keyword>
<keyword evidence="4" id="KW-1003">Cell membrane</keyword>
<gene>
    <name evidence="12" type="ORF">J2X16_005008</name>
</gene>
<comment type="caution">
    <text evidence="12">The sequence shown here is derived from an EMBL/GenBank/DDBJ whole genome shotgun (WGS) entry which is preliminary data.</text>
</comment>
<accession>A0ABU1ZGD7</accession>
<dbReference type="InterPro" id="IPR051045">
    <property type="entry name" value="TonB-dependent_transducer"/>
</dbReference>
<feature type="domain" description="TonB C-terminal" evidence="11">
    <location>
        <begin position="156"/>
        <end position="245"/>
    </location>
</feature>
<evidence type="ECO:0000256" key="7">
    <source>
        <dbReference type="ARBA" id="ARBA00022927"/>
    </source>
</evidence>
<evidence type="ECO:0000256" key="1">
    <source>
        <dbReference type="ARBA" id="ARBA00004383"/>
    </source>
</evidence>
<evidence type="ECO:0000256" key="5">
    <source>
        <dbReference type="ARBA" id="ARBA00022519"/>
    </source>
</evidence>
<dbReference type="InterPro" id="IPR037682">
    <property type="entry name" value="TonB_C"/>
</dbReference>
<reference evidence="12 13" key="1">
    <citation type="submission" date="2023-07" db="EMBL/GenBank/DDBJ databases">
        <title>Sorghum-associated microbial communities from plants grown in Nebraska, USA.</title>
        <authorList>
            <person name="Schachtman D."/>
        </authorList>
    </citation>
    <scope>NUCLEOTIDE SEQUENCE [LARGE SCALE GENOMIC DNA]</scope>
    <source>
        <strain evidence="12 13">BE310</strain>
    </source>
</reference>
<keyword evidence="7" id="KW-0653">Protein transport</keyword>
<dbReference type="Proteomes" id="UP001180536">
    <property type="component" value="Unassembled WGS sequence"/>
</dbReference>
<evidence type="ECO:0000256" key="10">
    <source>
        <dbReference type="SAM" id="MobiDB-lite"/>
    </source>
</evidence>
<dbReference type="NCBIfam" id="TIGR01352">
    <property type="entry name" value="tonB_Cterm"/>
    <property type="match status" value="1"/>
</dbReference>
<evidence type="ECO:0000256" key="4">
    <source>
        <dbReference type="ARBA" id="ARBA00022475"/>
    </source>
</evidence>
<dbReference type="Pfam" id="PF03544">
    <property type="entry name" value="TonB_C"/>
    <property type="match status" value="1"/>
</dbReference>
<keyword evidence="3" id="KW-0813">Transport</keyword>
<name>A0ABU1ZGD7_9BURK</name>
<dbReference type="EMBL" id="JAVDXQ010000009">
    <property type="protein sequence ID" value="MDR7299638.1"/>
    <property type="molecule type" value="Genomic_DNA"/>
</dbReference>
<dbReference type="PROSITE" id="PS52015">
    <property type="entry name" value="TONB_CTD"/>
    <property type="match status" value="1"/>
</dbReference>
<keyword evidence="13" id="KW-1185">Reference proteome</keyword>
<evidence type="ECO:0000256" key="6">
    <source>
        <dbReference type="ARBA" id="ARBA00022692"/>
    </source>
</evidence>
<feature type="compositionally biased region" description="Pro residues" evidence="10">
    <location>
        <begin position="17"/>
        <end position="27"/>
    </location>
</feature>
<proteinExistence type="inferred from homology"/>
<evidence type="ECO:0000256" key="8">
    <source>
        <dbReference type="ARBA" id="ARBA00022989"/>
    </source>
</evidence>
<dbReference type="PRINTS" id="PR01217">
    <property type="entry name" value="PRICHEXTENSN"/>
</dbReference>
<dbReference type="PANTHER" id="PTHR33446">
    <property type="entry name" value="PROTEIN TONB-RELATED"/>
    <property type="match status" value="1"/>
</dbReference>
<keyword evidence="5" id="KW-0997">Cell inner membrane</keyword>
<organism evidence="12 13">
    <name type="scientific">Pelomonas aquatica</name>
    <dbReference type="NCBI Taxonomy" id="431058"/>
    <lineage>
        <taxon>Bacteria</taxon>
        <taxon>Pseudomonadati</taxon>
        <taxon>Pseudomonadota</taxon>
        <taxon>Betaproteobacteria</taxon>
        <taxon>Burkholderiales</taxon>
        <taxon>Sphaerotilaceae</taxon>
        <taxon>Roseateles</taxon>
    </lineage>
</organism>
<evidence type="ECO:0000259" key="11">
    <source>
        <dbReference type="PROSITE" id="PS52015"/>
    </source>
</evidence>
<feature type="region of interest" description="Disordered" evidence="10">
    <location>
        <begin position="105"/>
        <end position="124"/>
    </location>
</feature>
<dbReference type="InterPro" id="IPR006260">
    <property type="entry name" value="TonB/TolA_C"/>
</dbReference>
<evidence type="ECO:0000313" key="13">
    <source>
        <dbReference type="Proteomes" id="UP001180536"/>
    </source>
</evidence>
<dbReference type="SUPFAM" id="SSF74653">
    <property type="entry name" value="TolA/TonB C-terminal domain"/>
    <property type="match status" value="1"/>
</dbReference>
<keyword evidence="6" id="KW-0812">Transmembrane</keyword>
<protein>
    <submittedName>
        <fullName evidence="12">Protein TonB</fullName>
    </submittedName>
</protein>
<dbReference type="RefSeq" id="WP_310349489.1">
    <property type="nucleotide sequence ID" value="NZ_JAVDXQ010000009.1"/>
</dbReference>
<dbReference type="PANTHER" id="PTHR33446:SF2">
    <property type="entry name" value="PROTEIN TONB"/>
    <property type="match status" value="1"/>
</dbReference>
<keyword evidence="8" id="KW-1133">Transmembrane helix</keyword>
<evidence type="ECO:0000256" key="9">
    <source>
        <dbReference type="ARBA" id="ARBA00023136"/>
    </source>
</evidence>
<dbReference type="Gene3D" id="3.30.1150.10">
    <property type="match status" value="1"/>
</dbReference>
<evidence type="ECO:0000256" key="2">
    <source>
        <dbReference type="ARBA" id="ARBA00006555"/>
    </source>
</evidence>